<keyword evidence="2" id="KW-1185">Reference proteome</keyword>
<reference evidence="1" key="1">
    <citation type="submission" date="2020-05" db="EMBL/GenBank/DDBJ databases">
        <title>Mycena genomes resolve the evolution of fungal bioluminescence.</title>
        <authorList>
            <person name="Tsai I.J."/>
        </authorList>
    </citation>
    <scope>NUCLEOTIDE SEQUENCE</scope>
    <source>
        <strain evidence="1">171206Taipei</strain>
    </source>
</reference>
<dbReference type="Proteomes" id="UP000636479">
    <property type="component" value="Unassembled WGS sequence"/>
</dbReference>
<protein>
    <submittedName>
        <fullName evidence="1">Uncharacterized protein</fullName>
    </submittedName>
</protein>
<gene>
    <name evidence="1" type="ORF">MIND_01147400</name>
</gene>
<sequence>MPHQSEIAFGFLDPQVVVRGCHLIPAFSHGRTTEYLPKSIARPEAASDQDWRFYYVNMLSIETCLCDTTKRQRQRQLADLRHNLFGRHPGRLLYSRYRPDPAPICKPNRLPLFRPLNRDIKTGPQTLKNASRSPSTTASELAATFSALGLTMAVVTVTVTHHPHSPAASDEHCRIRPRAGPFSRLDTPLTVGVVCASTDRIATAKPSLCYWLLPSPVVFCLNESSTTTSISSATAGWAQSTANFATNDILNTSTLKAAGP</sequence>
<evidence type="ECO:0000313" key="1">
    <source>
        <dbReference type="EMBL" id="KAF7293674.1"/>
    </source>
</evidence>
<organism evidence="1 2">
    <name type="scientific">Mycena indigotica</name>
    <dbReference type="NCBI Taxonomy" id="2126181"/>
    <lineage>
        <taxon>Eukaryota</taxon>
        <taxon>Fungi</taxon>
        <taxon>Dikarya</taxon>
        <taxon>Basidiomycota</taxon>
        <taxon>Agaricomycotina</taxon>
        <taxon>Agaricomycetes</taxon>
        <taxon>Agaricomycetidae</taxon>
        <taxon>Agaricales</taxon>
        <taxon>Marasmiineae</taxon>
        <taxon>Mycenaceae</taxon>
        <taxon>Mycena</taxon>
    </lineage>
</organism>
<dbReference type="GeneID" id="59350521"/>
<proteinExistence type="predicted"/>
<dbReference type="RefSeq" id="XP_037215837.1">
    <property type="nucleotide sequence ID" value="XM_037368005.1"/>
</dbReference>
<comment type="caution">
    <text evidence="1">The sequence shown here is derived from an EMBL/GenBank/DDBJ whole genome shotgun (WGS) entry which is preliminary data.</text>
</comment>
<dbReference type="OrthoDB" id="3183767at2759"/>
<dbReference type="EMBL" id="JACAZF010000010">
    <property type="protein sequence ID" value="KAF7293674.1"/>
    <property type="molecule type" value="Genomic_DNA"/>
</dbReference>
<accession>A0A8H6S6A5</accession>
<dbReference type="AlphaFoldDB" id="A0A8H6S6A5"/>
<evidence type="ECO:0000313" key="2">
    <source>
        <dbReference type="Proteomes" id="UP000636479"/>
    </source>
</evidence>
<name>A0A8H6S6A5_9AGAR</name>